<dbReference type="SUPFAM" id="SSF56112">
    <property type="entry name" value="Protein kinase-like (PK-like)"/>
    <property type="match status" value="1"/>
</dbReference>
<dbReference type="Pfam" id="PF00023">
    <property type="entry name" value="Ank"/>
    <property type="match status" value="1"/>
</dbReference>
<dbReference type="PROSITE" id="PS50088">
    <property type="entry name" value="ANK_REPEAT"/>
    <property type="match status" value="2"/>
</dbReference>
<evidence type="ECO:0000256" key="7">
    <source>
        <dbReference type="PROSITE-ProRule" id="PRU00023"/>
    </source>
</evidence>
<feature type="domain" description="Protein kinase" evidence="13">
    <location>
        <begin position="512"/>
        <end position="773"/>
    </location>
</feature>
<keyword evidence="2 9" id="KW-0547">Nucleotide-binding</keyword>
<comment type="catalytic activity">
    <reaction evidence="6 10">
        <text>L-tyrosyl-[protein] + ATP = O-phospho-L-tyrosyl-[protein] + ADP + H(+)</text>
        <dbReference type="Rhea" id="RHEA:10596"/>
        <dbReference type="Rhea" id="RHEA-COMP:10136"/>
        <dbReference type="Rhea" id="RHEA-COMP:20101"/>
        <dbReference type="ChEBI" id="CHEBI:15378"/>
        <dbReference type="ChEBI" id="CHEBI:30616"/>
        <dbReference type="ChEBI" id="CHEBI:46858"/>
        <dbReference type="ChEBI" id="CHEBI:61978"/>
        <dbReference type="ChEBI" id="CHEBI:456216"/>
        <dbReference type="EC" id="2.7.10.2"/>
    </reaction>
</comment>
<dbReference type="InterPro" id="IPR000980">
    <property type="entry name" value="SH2"/>
</dbReference>
<dbReference type="InterPro" id="IPR020635">
    <property type="entry name" value="Tyr_kinase_cat_dom"/>
</dbReference>
<name>A0ABM0MGK0_SACKO</name>
<keyword evidence="7" id="KW-0040">ANK repeat</keyword>
<organism evidence="14 15">
    <name type="scientific">Saccoglossus kowalevskii</name>
    <name type="common">Acorn worm</name>
    <dbReference type="NCBI Taxonomy" id="10224"/>
    <lineage>
        <taxon>Eukaryota</taxon>
        <taxon>Metazoa</taxon>
        <taxon>Hemichordata</taxon>
        <taxon>Enteropneusta</taxon>
        <taxon>Harrimaniidae</taxon>
        <taxon>Saccoglossus</taxon>
    </lineage>
</organism>
<dbReference type="RefSeq" id="XP_006819141.1">
    <property type="nucleotide sequence ID" value="XM_006819078.1"/>
</dbReference>
<dbReference type="PANTHER" id="PTHR24418">
    <property type="entry name" value="TYROSINE-PROTEIN KINASE"/>
    <property type="match status" value="1"/>
</dbReference>
<keyword evidence="14" id="KW-1185">Reference proteome</keyword>
<evidence type="ECO:0000256" key="3">
    <source>
        <dbReference type="ARBA" id="ARBA00022777"/>
    </source>
</evidence>
<dbReference type="Pfam" id="PF07714">
    <property type="entry name" value="PK_Tyr_Ser-Thr"/>
    <property type="match status" value="1"/>
</dbReference>
<evidence type="ECO:0000256" key="1">
    <source>
        <dbReference type="ARBA" id="ARBA00022679"/>
    </source>
</evidence>
<feature type="domain" description="SH2" evidence="12">
    <location>
        <begin position="356"/>
        <end position="447"/>
    </location>
</feature>
<feature type="region of interest" description="Disordered" evidence="11">
    <location>
        <begin position="469"/>
        <end position="498"/>
    </location>
</feature>
<feature type="repeat" description="ANK" evidence="7">
    <location>
        <begin position="288"/>
        <end position="320"/>
    </location>
</feature>
<dbReference type="SUPFAM" id="SSF55550">
    <property type="entry name" value="SH2 domain"/>
    <property type="match status" value="2"/>
</dbReference>
<evidence type="ECO:0000313" key="15">
    <source>
        <dbReference type="RefSeq" id="XP_006819141.1"/>
    </source>
</evidence>
<dbReference type="EC" id="2.7.10.2" evidence="10"/>
<feature type="repeat" description="ANK" evidence="7">
    <location>
        <begin position="221"/>
        <end position="253"/>
    </location>
</feature>
<keyword evidence="4 9" id="KW-0067">ATP-binding</keyword>
<dbReference type="InterPro" id="IPR008266">
    <property type="entry name" value="Tyr_kinase_AS"/>
</dbReference>
<dbReference type="Pfam" id="PF12796">
    <property type="entry name" value="Ank_2"/>
    <property type="match status" value="1"/>
</dbReference>
<dbReference type="InterPro" id="IPR036860">
    <property type="entry name" value="SH2_dom_sf"/>
</dbReference>
<dbReference type="Gene3D" id="1.10.510.10">
    <property type="entry name" value="Transferase(Phosphotransferase) domain 1"/>
    <property type="match status" value="1"/>
</dbReference>
<dbReference type="PROSITE" id="PS50011">
    <property type="entry name" value="PROTEIN_KINASE_DOM"/>
    <property type="match status" value="1"/>
</dbReference>
<dbReference type="Proteomes" id="UP000694865">
    <property type="component" value="Unplaced"/>
</dbReference>
<dbReference type="SMART" id="SM00252">
    <property type="entry name" value="SH2"/>
    <property type="match status" value="2"/>
</dbReference>
<evidence type="ECO:0000256" key="5">
    <source>
        <dbReference type="ARBA" id="ARBA00023137"/>
    </source>
</evidence>
<evidence type="ECO:0000256" key="6">
    <source>
        <dbReference type="ARBA" id="ARBA00051245"/>
    </source>
</evidence>
<keyword evidence="5 10" id="KW-0829">Tyrosine-protein kinase</keyword>
<comment type="similarity">
    <text evidence="10">Belongs to the protein kinase superfamily. Tyr protein kinase family.</text>
</comment>
<dbReference type="InterPro" id="IPR050198">
    <property type="entry name" value="Non-receptor_tyrosine_kinases"/>
</dbReference>
<dbReference type="InterPro" id="IPR002110">
    <property type="entry name" value="Ankyrin_rpt"/>
</dbReference>
<dbReference type="InterPro" id="IPR001245">
    <property type="entry name" value="Ser-Thr/Tyr_kinase_cat_dom"/>
</dbReference>
<dbReference type="PROSITE" id="PS00109">
    <property type="entry name" value="PROTEIN_KINASE_TYR"/>
    <property type="match status" value="1"/>
</dbReference>
<feature type="compositionally biased region" description="Basic residues" evidence="11">
    <location>
        <begin position="486"/>
        <end position="498"/>
    </location>
</feature>
<evidence type="ECO:0000256" key="4">
    <source>
        <dbReference type="ARBA" id="ARBA00022840"/>
    </source>
</evidence>
<dbReference type="Gene3D" id="1.25.40.20">
    <property type="entry name" value="Ankyrin repeat-containing domain"/>
    <property type="match status" value="1"/>
</dbReference>
<dbReference type="PROSITE" id="PS50297">
    <property type="entry name" value="ANK_REP_REGION"/>
    <property type="match status" value="2"/>
</dbReference>
<dbReference type="Pfam" id="PF00017">
    <property type="entry name" value="SH2"/>
    <property type="match status" value="2"/>
</dbReference>
<gene>
    <name evidence="15" type="primary">LOC100370415</name>
</gene>
<evidence type="ECO:0000259" key="12">
    <source>
        <dbReference type="PROSITE" id="PS50001"/>
    </source>
</evidence>
<evidence type="ECO:0000256" key="8">
    <source>
        <dbReference type="PROSITE-ProRule" id="PRU00191"/>
    </source>
</evidence>
<reference evidence="15" key="1">
    <citation type="submission" date="2025-08" db="UniProtKB">
        <authorList>
            <consortium name="RefSeq"/>
        </authorList>
    </citation>
    <scope>IDENTIFICATION</scope>
    <source>
        <tissue evidence="15">Testes</tissue>
    </source>
</reference>
<dbReference type="SMART" id="SM00219">
    <property type="entry name" value="TyrKc"/>
    <property type="match status" value="1"/>
</dbReference>
<evidence type="ECO:0000259" key="13">
    <source>
        <dbReference type="PROSITE" id="PS50011"/>
    </source>
</evidence>
<dbReference type="SUPFAM" id="SSF48403">
    <property type="entry name" value="Ankyrin repeat"/>
    <property type="match status" value="1"/>
</dbReference>
<evidence type="ECO:0000256" key="9">
    <source>
        <dbReference type="PROSITE-ProRule" id="PRU10141"/>
    </source>
</evidence>
<dbReference type="InterPro" id="IPR036770">
    <property type="entry name" value="Ankyrin_rpt-contain_sf"/>
</dbReference>
<dbReference type="PROSITE" id="PS00107">
    <property type="entry name" value="PROTEIN_KINASE_ATP"/>
    <property type="match status" value="1"/>
</dbReference>
<proteinExistence type="inferred from homology"/>
<dbReference type="Gene3D" id="3.30.200.20">
    <property type="entry name" value="Phosphorylase Kinase, domain 1"/>
    <property type="match status" value="1"/>
</dbReference>
<evidence type="ECO:0000313" key="14">
    <source>
        <dbReference type="Proteomes" id="UP000694865"/>
    </source>
</evidence>
<evidence type="ECO:0000256" key="10">
    <source>
        <dbReference type="RuleBase" id="RU362096"/>
    </source>
</evidence>
<dbReference type="Gene3D" id="3.30.505.10">
    <property type="entry name" value="SH2 domain"/>
    <property type="match status" value="2"/>
</dbReference>
<evidence type="ECO:0000256" key="11">
    <source>
        <dbReference type="SAM" id="MobiDB-lite"/>
    </source>
</evidence>
<dbReference type="InterPro" id="IPR011009">
    <property type="entry name" value="Kinase-like_dom_sf"/>
</dbReference>
<dbReference type="PRINTS" id="PR00401">
    <property type="entry name" value="SH2DOMAIN"/>
</dbReference>
<dbReference type="GeneID" id="100370415"/>
<keyword evidence="8" id="KW-0727">SH2 domain</keyword>
<evidence type="ECO:0000256" key="2">
    <source>
        <dbReference type="ARBA" id="ARBA00022741"/>
    </source>
</evidence>
<sequence>MLLRGIKARFRLKNAGTRLMPHDVPPSPIYEDTVLSAEGKALKQISDVTQELCEIFKRVSVTDFLKKDAKEAREQDVNSMWFHGKITRDTANHLLETNGNSEGLYLIRESVTAEGDFVLSVIHNEQPQHFQIQRFTDLLFQIDDGPIFQGLDQLITYYSQAANGLPTKLTRFCKGTQPPSQLRRYGRNTPLHRATLEKDVTSVQMILNDPQHSAVDSRNISGKTALHIASYNGCDDIVDLLLDAGANVNSKSSSFITALHCACAGNRPSTCKMLLSKGADPTERHPTTGWVPLHEAAQRGHVECVRTLLSMNVPCNPRSCDGKTPKDLAERYEKQSCVTILEDYVPPPARTSPSEWLHGELSRSEAGNMLEKFHRQDGRFLIRLSKNKGGIPVLTMCMFKIIYNFEIVHKDDMYYIDDGPLFQTLENLVEHYTRYDDGLPGMLGQPVSPIQRAVPDMYMYERETKLLQKKPMPPIPQQSESAPTAKPRKTKRESKKIKHPAKKLLYIDIKTISIGRELGEGEFGAVLDGMWTKDNGLRVQVALKTLRDDNLLSSNEFFREAEIMAGLNHPCIVELYGVVSGARMMIVQELITMGSLLDYLFDHRADIKEIDFKTWAAQIAFGMMYLEEMGFVHRDLATRNILLADRTKAKISDFGLSRAVGKNSNYYKASAGGRWPVKWYAPESIYFGTFSHASDVWSYGVTLWEMYSFGDQPYGEMKGVEVVEMLDAGERLERPSNCPHKVYDIMLKCWSMDPQKRPTFFNLNSIFTQDPEYAPLYESVVPGYKATTRILQCK</sequence>
<dbReference type="InterPro" id="IPR000719">
    <property type="entry name" value="Prot_kinase_dom"/>
</dbReference>
<protein>
    <recommendedName>
        <fullName evidence="10">Tyrosine-protein kinase</fullName>
        <ecNumber evidence="10">2.7.10.2</ecNumber>
    </recommendedName>
</protein>
<keyword evidence="1 10" id="KW-0808">Transferase</keyword>
<feature type="binding site" evidence="9">
    <location>
        <position position="544"/>
    </location>
    <ligand>
        <name>ATP</name>
        <dbReference type="ChEBI" id="CHEBI:30616"/>
    </ligand>
</feature>
<keyword evidence="3 10" id="KW-0418">Kinase</keyword>
<feature type="domain" description="SH2" evidence="12">
    <location>
        <begin position="81"/>
        <end position="173"/>
    </location>
</feature>
<dbReference type="SMART" id="SM00248">
    <property type="entry name" value="ANK"/>
    <property type="match status" value="4"/>
</dbReference>
<dbReference type="InterPro" id="IPR017441">
    <property type="entry name" value="Protein_kinase_ATP_BS"/>
</dbReference>
<dbReference type="PRINTS" id="PR00109">
    <property type="entry name" value="TYRKINASE"/>
</dbReference>
<dbReference type="PROSITE" id="PS50001">
    <property type="entry name" value="SH2"/>
    <property type="match status" value="2"/>
</dbReference>
<accession>A0ABM0MGK0</accession>